<reference evidence="3 4" key="1">
    <citation type="submission" date="2013-05" db="EMBL/GenBank/DDBJ databases">
        <title>Genome assembly of Chondromyces apiculatus DSM 436.</title>
        <authorList>
            <person name="Sharma G."/>
            <person name="Khatri I."/>
            <person name="Kaur C."/>
            <person name="Mayilraj S."/>
            <person name="Subramanian S."/>
        </authorList>
    </citation>
    <scope>NUCLEOTIDE SEQUENCE [LARGE SCALE GENOMIC DNA]</scope>
    <source>
        <strain evidence="3 4">DSM 436</strain>
    </source>
</reference>
<dbReference type="CDD" id="cd07814">
    <property type="entry name" value="SRPBCC_CalC_Aha1-like"/>
    <property type="match status" value="1"/>
</dbReference>
<protein>
    <recommendedName>
        <fullName evidence="2">Activator of Hsp90 ATPase homologue 1/2-like C-terminal domain-containing protein</fullName>
    </recommendedName>
</protein>
<accession>A0A017T1M3</accession>
<evidence type="ECO:0000259" key="2">
    <source>
        <dbReference type="Pfam" id="PF08327"/>
    </source>
</evidence>
<comment type="similarity">
    <text evidence="1">Belongs to the AHA1 family.</text>
</comment>
<dbReference type="Pfam" id="PF08327">
    <property type="entry name" value="AHSA1"/>
    <property type="match status" value="1"/>
</dbReference>
<dbReference type="InterPro" id="IPR023393">
    <property type="entry name" value="START-like_dom_sf"/>
</dbReference>
<dbReference type="Proteomes" id="UP000019678">
    <property type="component" value="Unassembled WGS sequence"/>
</dbReference>
<proteinExistence type="inferred from homology"/>
<dbReference type="OrthoDB" id="9805228at2"/>
<dbReference type="AlphaFoldDB" id="A0A017T1M3"/>
<evidence type="ECO:0000313" key="4">
    <source>
        <dbReference type="Proteomes" id="UP000019678"/>
    </source>
</evidence>
<feature type="domain" description="Activator of Hsp90 ATPase homologue 1/2-like C-terminal" evidence="2">
    <location>
        <begin position="17"/>
        <end position="149"/>
    </location>
</feature>
<dbReference type="STRING" id="1192034.CAP_6222"/>
<evidence type="ECO:0000313" key="3">
    <source>
        <dbReference type="EMBL" id="EYF03108.1"/>
    </source>
</evidence>
<dbReference type="Gene3D" id="3.30.530.20">
    <property type="match status" value="1"/>
</dbReference>
<dbReference type="RefSeq" id="WP_044246706.1">
    <property type="nucleotide sequence ID" value="NZ_ASRX01000051.1"/>
</dbReference>
<keyword evidence="4" id="KW-1185">Reference proteome</keyword>
<organism evidence="3 4">
    <name type="scientific">Chondromyces apiculatus DSM 436</name>
    <dbReference type="NCBI Taxonomy" id="1192034"/>
    <lineage>
        <taxon>Bacteria</taxon>
        <taxon>Pseudomonadati</taxon>
        <taxon>Myxococcota</taxon>
        <taxon>Polyangia</taxon>
        <taxon>Polyangiales</taxon>
        <taxon>Polyangiaceae</taxon>
        <taxon>Chondromyces</taxon>
    </lineage>
</organism>
<sequence>MSTEKNLTARVTHRFSASPERVFEAWLDPEKVKVWMGAPGSNAGATEVMGRVEVDARLGGSFTFVVRRDGEDIAHVGEYLEFDRPRRLVFTWAIPQYSPDKDRVSVDIAPDGSGCEVTLTCEMHPSWAEYLERTEKAWGLMLGAMEKALG</sequence>
<comment type="caution">
    <text evidence="3">The sequence shown here is derived from an EMBL/GenBank/DDBJ whole genome shotgun (WGS) entry which is preliminary data.</text>
</comment>
<dbReference type="EMBL" id="ASRX01000051">
    <property type="protein sequence ID" value="EYF03108.1"/>
    <property type="molecule type" value="Genomic_DNA"/>
</dbReference>
<evidence type="ECO:0000256" key="1">
    <source>
        <dbReference type="ARBA" id="ARBA00006817"/>
    </source>
</evidence>
<dbReference type="InterPro" id="IPR013538">
    <property type="entry name" value="ASHA1/2-like_C"/>
</dbReference>
<dbReference type="eggNOG" id="COG3832">
    <property type="taxonomic scope" value="Bacteria"/>
</dbReference>
<gene>
    <name evidence="3" type="ORF">CAP_6222</name>
</gene>
<name>A0A017T1M3_9BACT</name>
<dbReference type="SUPFAM" id="SSF55961">
    <property type="entry name" value="Bet v1-like"/>
    <property type="match status" value="1"/>
</dbReference>